<dbReference type="InterPro" id="IPR003959">
    <property type="entry name" value="ATPase_AAA_core"/>
</dbReference>
<dbReference type="EMBL" id="UGBW01000003">
    <property type="protein sequence ID" value="STH82762.1"/>
    <property type="molecule type" value="Genomic_DNA"/>
</dbReference>
<dbReference type="RefSeq" id="WP_000252697.1">
    <property type="nucleotide sequence ID" value="NZ_BGSH01000027.1"/>
</dbReference>
<evidence type="ECO:0000313" key="4">
    <source>
        <dbReference type="Proteomes" id="UP000255093"/>
    </source>
</evidence>
<name>A0A376PWW8_ECOLX</name>
<dbReference type="GO" id="GO:0016887">
    <property type="term" value="F:ATP hydrolysis activity"/>
    <property type="evidence" value="ECO:0007669"/>
    <property type="project" value="InterPro"/>
</dbReference>
<gene>
    <name evidence="3" type="ORF">NCTC8621_02762</name>
</gene>
<dbReference type="GO" id="GO:0005524">
    <property type="term" value="F:ATP binding"/>
    <property type="evidence" value="ECO:0007669"/>
    <property type="project" value="InterPro"/>
</dbReference>
<dbReference type="AlphaFoldDB" id="A0A376PWW8"/>
<protein>
    <submittedName>
        <fullName evidence="3">Recombination protein F</fullName>
    </submittedName>
</protein>
<dbReference type="SUPFAM" id="SSF52540">
    <property type="entry name" value="P-loop containing nucleoside triphosphate hydrolases"/>
    <property type="match status" value="1"/>
</dbReference>
<dbReference type="GO" id="GO:0006302">
    <property type="term" value="P:double-strand break repair"/>
    <property type="evidence" value="ECO:0007669"/>
    <property type="project" value="InterPro"/>
</dbReference>
<dbReference type="Pfam" id="PF13304">
    <property type="entry name" value="AAA_21"/>
    <property type="match status" value="1"/>
</dbReference>
<dbReference type="InterPro" id="IPR034139">
    <property type="entry name" value="TOPRIM_OLD"/>
</dbReference>
<dbReference type="PANTHER" id="PTHR43581">
    <property type="entry name" value="ATP/GTP PHOSPHATASE"/>
    <property type="match status" value="1"/>
</dbReference>
<dbReference type="Proteomes" id="UP000255093">
    <property type="component" value="Unassembled WGS sequence"/>
</dbReference>
<dbReference type="InterPro" id="IPR027417">
    <property type="entry name" value="P-loop_NTPase"/>
</dbReference>
<evidence type="ECO:0000259" key="2">
    <source>
        <dbReference type="Pfam" id="PF20469"/>
    </source>
</evidence>
<organism evidence="3 4">
    <name type="scientific">Escherichia coli</name>
    <dbReference type="NCBI Taxonomy" id="562"/>
    <lineage>
        <taxon>Bacteria</taxon>
        <taxon>Pseudomonadati</taxon>
        <taxon>Pseudomonadota</taxon>
        <taxon>Gammaproteobacteria</taxon>
        <taxon>Enterobacterales</taxon>
        <taxon>Enterobacteriaceae</taxon>
        <taxon>Escherichia</taxon>
    </lineage>
</organism>
<accession>A0A376PWW8</accession>
<feature type="domain" description="OLD protein-like TOPRIM" evidence="2">
    <location>
        <begin position="364"/>
        <end position="435"/>
    </location>
</feature>
<evidence type="ECO:0000259" key="1">
    <source>
        <dbReference type="Pfam" id="PF13304"/>
    </source>
</evidence>
<sequence>MVRVCKVEIRNFRSIRLLTWQPSPGLNCLIGPGDSGKTTILDAIDLCLGARRNVSFSDTDFFGLDVSQPISITLTLGSLPDVLKTMETYGNYLQAFNSATGLIQEEPQLGLETVLCLRLSVDSELEPNWTLVSQRAEALGHERNLAWKDRLLIAPARLGTYASSNLSWARGSVLNRLTEERPNLGAELSNAARQARTSFGGQASAQLAATLDVVTQKANELGVPVGGQTQALLDAHAVSIGDGAIALHNAAGVPLRSLGTGSSRLLVAGMQRAAAQRASVALVDEVEYGLEPHRLTRLLNSLGARETPPPLQVFLTTHSPVAVRELNGNQLFVVRGHPTAPHLVLPVGIADDIQSTVRVDPEAFLARSVIVCEGASEVGLIRGLDHYWTALNGNSMLSAGTAFVNVGGGEPDRCFVRGLALRRLGYRVLVLVDADKPPTPATVEAFEAAGGEYITWRAGHALEDELFMSLPDAGVDALLQRGIDLMEEELVAAHIQTQSNGQVTLAHIRNQRQLIGGSYSPEIRQLLGLTARNRRNGWFKSVTRYEDVAYDILGPHLPASDAGFQELINRLYWWAHAA</sequence>
<feature type="domain" description="ATPase AAA-type core" evidence="1">
    <location>
        <begin position="26"/>
        <end position="323"/>
    </location>
</feature>
<dbReference type="PANTHER" id="PTHR43581:SF4">
    <property type="entry name" value="ATP_GTP PHOSPHATASE"/>
    <property type="match status" value="1"/>
</dbReference>
<evidence type="ECO:0000313" key="3">
    <source>
        <dbReference type="EMBL" id="STH82762.1"/>
    </source>
</evidence>
<dbReference type="InterPro" id="IPR051396">
    <property type="entry name" value="Bact_Antivir_Def_Nuclease"/>
</dbReference>
<reference evidence="3 4" key="1">
    <citation type="submission" date="2018-06" db="EMBL/GenBank/DDBJ databases">
        <authorList>
            <consortium name="Pathogen Informatics"/>
            <person name="Doyle S."/>
        </authorList>
    </citation>
    <scope>NUCLEOTIDE SEQUENCE [LARGE SCALE GENOMIC DNA]</scope>
    <source>
        <strain evidence="3 4">NCTC8621</strain>
    </source>
</reference>
<dbReference type="Pfam" id="PF20469">
    <property type="entry name" value="OLD-like_TOPRIM"/>
    <property type="match status" value="1"/>
</dbReference>
<dbReference type="Gene3D" id="3.40.50.300">
    <property type="entry name" value="P-loop containing nucleotide triphosphate hydrolases"/>
    <property type="match status" value="1"/>
</dbReference>
<proteinExistence type="predicted"/>